<protein>
    <submittedName>
        <fullName evidence="4">Fungal-specific transcription factor domain-containing protein</fullName>
    </submittedName>
</protein>
<dbReference type="GO" id="GO:0005634">
    <property type="term" value="C:nucleus"/>
    <property type="evidence" value="ECO:0007669"/>
    <property type="project" value="UniProtKB-SubCell"/>
</dbReference>
<name>A0A9P8VXG5_9HYPO</name>
<feature type="compositionally biased region" description="Basic and acidic residues" evidence="3">
    <location>
        <begin position="42"/>
        <end position="55"/>
    </location>
</feature>
<comment type="subcellular location">
    <subcellularLocation>
        <location evidence="1">Nucleus</location>
    </subcellularLocation>
</comment>
<comment type="caution">
    <text evidence="4">The sequence shown here is derived from an EMBL/GenBank/DDBJ whole genome shotgun (WGS) entry which is preliminary data.</text>
</comment>
<proteinExistence type="predicted"/>
<dbReference type="PANTHER" id="PTHR37534">
    <property type="entry name" value="TRANSCRIPTIONAL ACTIVATOR PROTEIN UGA3"/>
    <property type="match status" value="1"/>
</dbReference>
<dbReference type="PANTHER" id="PTHR37534:SF7">
    <property type="entry name" value="TRANSCRIPTIONAL ACTIVATOR PROTEIN UGA3"/>
    <property type="match status" value="1"/>
</dbReference>
<dbReference type="EMBL" id="JAGPYM010000021">
    <property type="protein sequence ID" value="KAH6884267.1"/>
    <property type="molecule type" value="Genomic_DNA"/>
</dbReference>
<gene>
    <name evidence="4" type="ORF">B0T10DRAFT_518352</name>
</gene>
<dbReference type="AlphaFoldDB" id="A0A9P8VXG5"/>
<feature type="region of interest" description="Disordered" evidence="3">
    <location>
        <begin position="33"/>
        <end position="55"/>
    </location>
</feature>
<dbReference type="InterPro" id="IPR021858">
    <property type="entry name" value="Fun_TF"/>
</dbReference>
<dbReference type="GO" id="GO:0000976">
    <property type="term" value="F:transcription cis-regulatory region binding"/>
    <property type="evidence" value="ECO:0007669"/>
    <property type="project" value="TreeGrafter"/>
</dbReference>
<sequence length="512" mass="57454">MAAKTVQRRKSSKHDRTGCLTCRYRSVQPTAQPRCEGVPASEENRQYKRQADSATRRKKCVENTFPVCGACTRLNIECIREPVRRIVPPSTRSVRVPDERTQALDQPTKEPSLSRQLSFLPLQSDSLRRRHAMNHYIKVLSELLTVSKHHNSFLSDFLPMAMESPALTEALVAYASGHLSSLDSSYTTISLVARSNALSALSKTIYFPTQQATFTEPTLSACLILLTSEVCLGSHSSWYNHLIGAKYLIESASSQISIDSDLVARGPQALKTTSEGRWVLRNFAFHDIIGSVTLGTKPLLAPGYLEGITDEIDSYLGVASAILVFISQIGCLSWPSVDAEEGNKVPEQYLAIECALKSWQCPDDAAPTLQAVAFAYRSAALVYLYRKMRRYPQTEDCLVEFSRITLQGSIQVEVLNTLENVARVPVDDVSESSLLFPLFIVGGEVMYELQMDMIRCRLQNSLTKRRFRNISRALEVLEELWACRLAQREAYDRQSPDWEDILRNSDEPLLLT</sequence>
<dbReference type="Pfam" id="PF11951">
    <property type="entry name" value="Fungal_trans_2"/>
    <property type="match status" value="1"/>
</dbReference>
<evidence type="ECO:0000256" key="3">
    <source>
        <dbReference type="SAM" id="MobiDB-lite"/>
    </source>
</evidence>
<dbReference type="OrthoDB" id="3509362at2759"/>
<evidence type="ECO:0000313" key="4">
    <source>
        <dbReference type="EMBL" id="KAH6884267.1"/>
    </source>
</evidence>
<organism evidence="4 5">
    <name type="scientific">Thelonectria olida</name>
    <dbReference type="NCBI Taxonomy" id="1576542"/>
    <lineage>
        <taxon>Eukaryota</taxon>
        <taxon>Fungi</taxon>
        <taxon>Dikarya</taxon>
        <taxon>Ascomycota</taxon>
        <taxon>Pezizomycotina</taxon>
        <taxon>Sordariomycetes</taxon>
        <taxon>Hypocreomycetidae</taxon>
        <taxon>Hypocreales</taxon>
        <taxon>Nectriaceae</taxon>
        <taxon>Thelonectria</taxon>
    </lineage>
</organism>
<evidence type="ECO:0000256" key="1">
    <source>
        <dbReference type="ARBA" id="ARBA00004123"/>
    </source>
</evidence>
<dbReference type="Proteomes" id="UP000777438">
    <property type="component" value="Unassembled WGS sequence"/>
</dbReference>
<accession>A0A9P8VXG5</accession>
<feature type="region of interest" description="Disordered" evidence="3">
    <location>
        <begin position="90"/>
        <end position="110"/>
    </location>
</feature>
<dbReference type="GO" id="GO:0045944">
    <property type="term" value="P:positive regulation of transcription by RNA polymerase II"/>
    <property type="evidence" value="ECO:0007669"/>
    <property type="project" value="TreeGrafter"/>
</dbReference>
<dbReference type="GO" id="GO:0003700">
    <property type="term" value="F:DNA-binding transcription factor activity"/>
    <property type="evidence" value="ECO:0007669"/>
    <property type="project" value="TreeGrafter"/>
</dbReference>
<reference evidence="4 5" key="1">
    <citation type="journal article" date="2021" name="Nat. Commun.">
        <title>Genetic determinants of endophytism in the Arabidopsis root mycobiome.</title>
        <authorList>
            <person name="Mesny F."/>
            <person name="Miyauchi S."/>
            <person name="Thiergart T."/>
            <person name="Pickel B."/>
            <person name="Atanasova L."/>
            <person name="Karlsson M."/>
            <person name="Huettel B."/>
            <person name="Barry K.W."/>
            <person name="Haridas S."/>
            <person name="Chen C."/>
            <person name="Bauer D."/>
            <person name="Andreopoulos W."/>
            <person name="Pangilinan J."/>
            <person name="LaButti K."/>
            <person name="Riley R."/>
            <person name="Lipzen A."/>
            <person name="Clum A."/>
            <person name="Drula E."/>
            <person name="Henrissat B."/>
            <person name="Kohler A."/>
            <person name="Grigoriev I.V."/>
            <person name="Martin F.M."/>
            <person name="Hacquard S."/>
        </authorList>
    </citation>
    <scope>NUCLEOTIDE SEQUENCE [LARGE SCALE GENOMIC DNA]</scope>
    <source>
        <strain evidence="4 5">MPI-CAGE-CH-0241</strain>
    </source>
</reference>
<evidence type="ECO:0000256" key="2">
    <source>
        <dbReference type="ARBA" id="ARBA00023242"/>
    </source>
</evidence>
<evidence type="ECO:0000313" key="5">
    <source>
        <dbReference type="Proteomes" id="UP000777438"/>
    </source>
</evidence>
<keyword evidence="2" id="KW-0539">Nucleus</keyword>
<keyword evidence="5" id="KW-1185">Reference proteome</keyword>